<reference evidence="15" key="1">
    <citation type="submission" date="2016-05" db="EMBL/GenBank/DDBJ databases">
        <authorList>
            <person name="Baek K."/>
            <person name="Yang S.-J."/>
        </authorList>
    </citation>
    <scope>NUCLEOTIDE SEQUENCE [LARGE SCALE GENOMIC DNA]</scope>
    <source>
        <strain evidence="15">ST58-10</strain>
    </source>
</reference>
<evidence type="ECO:0000259" key="12">
    <source>
        <dbReference type="Pfam" id="PF13538"/>
    </source>
</evidence>
<dbReference type="Gene3D" id="1.10.10.1020">
    <property type="entry name" value="RecBCD complex, subunit RecD, N-terminal domain"/>
    <property type="match status" value="1"/>
</dbReference>
<keyword evidence="7 11" id="KW-0067">ATP-binding</keyword>
<dbReference type="InterPro" id="IPR006344">
    <property type="entry name" value="RecD"/>
</dbReference>
<dbReference type="NCBIfam" id="TIGR01447">
    <property type="entry name" value="recD"/>
    <property type="match status" value="1"/>
</dbReference>
<keyword evidence="3 11" id="KW-0227">DNA damage</keyword>
<dbReference type="GO" id="GO:0005524">
    <property type="term" value="F:ATP binding"/>
    <property type="evidence" value="ECO:0007669"/>
    <property type="project" value="UniProtKB-UniRule"/>
</dbReference>
<dbReference type="Pfam" id="PF21185">
    <property type="entry name" value="RecD_N"/>
    <property type="match status" value="1"/>
</dbReference>
<keyword evidence="6 11" id="KW-0269">Exonuclease</keyword>
<dbReference type="CDD" id="cd17933">
    <property type="entry name" value="DEXSc_RecD-like"/>
    <property type="match status" value="1"/>
</dbReference>
<dbReference type="InterPro" id="IPR050534">
    <property type="entry name" value="Coronavir_polyprotein_1ab"/>
</dbReference>
<organism evidence="14 15">
    <name type="scientific">Marinobacterium aestuarii</name>
    <dbReference type="NCBI Taxonomy" id="1821621"/>
    <lineage>
        <taxon>Bacteria</taxon>
        <taxon>Pseudomonadati</taxon>
        <taxon>Pseudomonadota</taxon>
        <taxon>Gammaproteobacteria</taxon>
        <taxon>Oceanospirillales</taxon>
        <taxon>Oceanospirillaceae</taxon>
        <taxon>Marinobacterium</taxon>
    </lineage>
</organism>
<dbReference type="InterPro" id="IPR027417">
    <property type="entry name" value="P-loop_NTPase"/>
</dbReference>
<dbReference type="EC" id="5.6.2.3" evidence="11"/>
<keyword evidence="9 11" id="KW-0234">DNA repair</keyword>
<evidence type="ECO:0000259" key="13">
    <source>
        <dbReference type="Pfam" id="PF21185"/>
    </source>
</evidence>
<evidence type="ECO:0000256" key="11">
    <source>
        <dbReference type="HAMAP-Rule" id="MF_01487"/>
    </source>
</evidence>
<name>A0A1A9F583_9GAMM</name>
<dbReference type="CDD" id="cd18809">
    <property type="entry name" value="SF1_C_RecD"/>
    <property type="match status" value="1"/>
</dbReference>
<dbReference type="Pfam" id="PF13245">
    <property type="entry name" value="AAA_19"/>
    <property type="match status" value="1"/>
</dbReference>
<evidence type="ECO:0000256" key="8">
    <source>
        <dbReference type="ARBA" id="ARBA00023125"/>
    </source>
</evidence>
<dbReference type="GO" id="GO:0043139">
    <property type="term" value="F:5'-3' DNA helicase activity"/>
    <property type="evidence" value="ECO:0007669"/>
    <property type="project" value="UniProtKB-UniRule"/>
</dbReference>
<evidence type="ECO:0000256" key="3">
    <source>
        <dbReference type="ARBA" id="ARBA00022763"/>
    </source>
</evidence>
<comment type="catalytic activity">
    <reaction evidence="11">
        <text>ATP + H2O = ADP + phosphate + H(+)</text>
        <dbReference type="Rhea" id="RHEA:13065"/>
        <dbReference type="ChEBI" id="CHEBI:15377"/>
        <dbReference type="ChEBI" id="CHEBI:15378"/>
        <dbReference type="ChEBI" id="CHEBI:30616"/>
        <dbReference type="ChEBI" id="CHEBI:43474"/>
        <dbReference type="ChEBI" id="CHEBI:456216"/>
        <dbReference type="EC" id="5.6.2.3"/>
    </reaction>
</comment>
<dbReference type="Proteomes" id="UP000078070">
    <property type="component" value="Chromosome"/>
</dbReference>
<dbReference type="KEGG" id="mars:A8C75_07130"/>
<reference evidence="14 15" key="2">
    <citation type="journal article" date="2018" name="Int. J. Syst. Evol. Microbiol.">
        <title>Marinobacterium aestuarii sp. nov., a benzene-degrading marine bacterium isolated from estuary sediment.</title>
        <authorList>
            <person name="Bae S.S."/>
            <person name="Jung J."/>
            <person name="Chung D."/>
            <person name="Baek K."/>
        </authorList>
    </citation>
    <scope>NUCLEOTIDE SEQUENCE [LARGE SCALE GENOMIC DNA]</scope>
    <source>
        <strain evidence="14 15">ST58-10</strain>
    </source>
</reference>
<dbReference type="AlphaFoldDB" id="A0A1A9F583"/>
<dbReference type="HAMAP" id="MF_01487">
    <property type="entry name" value="RecD"/>
    <property type="match status" value="1"/>
</dbReference>
<dbReference type="Pfam" id="PF13538">
    <property type="entry name" value="UvrD_C_2"/>
    <property type="match status" value="1"/>
</dbReference>
<proteinExistence type="inferred from homology"/>
<evidence type="ECO:0000256" key="6">
    <source>
        <dbReference type="ARBA" id="ARBA00022839"/>
    </source>
</evidence>
<keyword evidence="4 11" id="KW-0378">Hydrolase</keyword>
<dbReference type="FunFam" id="3.40.50.300:FF:000912">
    <property type="entry name" value="RecBCD enzyme subunit RecD"/>
    <property type="match status" value="1"/>
</dbReference>
<evidence type="ECO:0000256" key="5">
    <source>
        <dbReference type="ARBA" id="ARBA00022806"/>
    </source>
</evidence>
<dbReference type="GO" id="GO:0003677">
    <property type="term" value="F:DNA binding"/>
    <property type="evidence" value="ECO:0007669"/>
    <property type="project" value="UniProtKB-UniRule"/>
</dbReference>
<accession>A0A1A9F583</accession>
<evidence type="ECO:0000313" key="15">
    <source>
        <dbReference type="Proteomes" id="UP000078070"/>
    </source>
</evidence>
<dbReference type="GO" id="GO:0000724">
    <property type="term" value="P:double-strand break repair via homologous recombination"/>
    <property type="evidence" value="ECO:0007669"/>
    <property type="project" value="UniProtKB-UniRule"/>
</dbReference>
<keyword evidence="1 11" id="KW-0540">Nuclease</keyword>
<evidence type="ECO:0000256" key="2">
    <source>
        <dbReference type="ARBA" id="ARBA00022741"/>
    </source>
</evidence>
<dbReference type="SUPFAM" id="SSF52540">
    <property type="entry name" value="P-loop containing nucleoside triphosphate hydrolases"/>
    <property type="match status" value="2"/>
</dbReference>
<keyword evidence="5 11" id="KW-0347">Helicase</keyword>
<comment type="miscellaneous">
    <text evidence="11">In the RecBCD complex, RecB has a slow 3'-5' helicase, an exonuclease activity and loads RecA onto ssDNA, RecD has a fast 5'-3' helicase activity, while RecC stimulates the ATPase and processivity of the RecB helicase and contributes to recognition of the Chi site.</text>
</comment>
<dbReference type="InterPro" id="IPR027785">
    <property type="entry name" value="UvrD-like_helicase_C"/>
</dbReference>
<gene>
    <name evidence="11" type="primary">recD</name>
    <name evidence="14" type="ORF">A8C75_07130</name>
</gene>
<dbReference type="GO" id="GO:0016887">
    <property type="term" value="F:ATP hydrolysis activity"/>
    <property type="evidence" value="ECO:0007669"/>
    <property type="project" value="RHEA"/>
</dbReference>
<keyword evidence="15" id="KW-1185">Reference proteome</keyword>
<evidence type="ECO:0000256" key="1">
    <source>
        <dbReference type="ARBA" id="ARBA00022722"/>
    </source>
</evidence>
<protein>
    <recommendedName>
        <fullName evidence="11">RecBCD enzyme subunit RecD</fullName>
        <ecNumber evidence="11">5.6.2.3</ecNumber>
    </recommendedName>
    <alternativeName>
        <fullName evidence="11">DNA 5'-3' helicase subunit RecD</fullName>
    </alternativeName>
    <alternativeName>
        <fullName evidence="11">Exonuclease V subunit RecD</fullName>
        <shortName evidence="11">ExoV subunit RecD</shortName>
    </alternativeName>
    <alternativeName>
        <fullName evidence="11">Helicase/nuclease RecBCD subunit RecD</fullName>
    </alternativeName>
</protein>
<dbReference type="GO" id="GO:0017116">
    <property type="term" value="F:single-stranded DNA helicase activity"/>
    <property type="evidence" value="ECO:0007669"/>
    <property type="project" value="TreeGrafter"/>
</dbReference>
<comment type="similarity">
    <text evidence="11">Belongs to the RecD family.</text>
</comment>
<dbReference type="GO" id="GO:0008854">
    <property type="term" value="F:exodeoxyribonuclease V activity"/>
    <property type="evidence" value="ECO:0007669"/>
    <property type="project" value="InterPro"/>
</dbReference>
<dbReference type="EMBL" id="CP015839">
    <property type="protein sequence ID" value="ANG65140.1"/>
    <property type="molecule type" value="Genomic_DNA"/>
</dbReference>
<evidence type="ECO:0000256" key="9">
    <source>
        <dbReference type="ARBA" id="ARBA00023204"/>
    </source>
</evidence>
<evidence type="ECO:0000313" key="14">
    <source>
        <dbReference type="EMBL" id="ANG65140.1"/>
    </source>
</evidence>
<dbReference type="PANTHER" id="PTHR43788">
    <property type="entry name" value="DNA2/NAM7 HELICASE FAMILY MEMBER"/>
    <property type="match status" value="1"/>
</dbReference>
<evidence type="ECO:0000256" key="4">
    <source>
        <dbReference type="ARBA" id="ARBA00022801"/>
    </source>
</evidence>
<dbReference type="InterPro" id="IPR041851">
    <property type="entry name" value="RecD_N_sf"/>
</dbReference>
<keyword evidence="2 11" id="KW-0547">Nucleotide-binding</keyword>
<feature type="domain" description="RecBCD enzyme subunit RecD N-terminal" evidence="13">
    <location>
        <begin position="12"/>
        <end position="108"/>
    </location>
</feature>
<evidence type="ECO:0000256" key="7">
    <source>
        <dbReference type="ARBA" id="ARBA00022840"/>
    </source>
</evidence>
<dbReference type="STRING" id="1821621.A8C75_07130"/>
<sequence length="607" mass="65802">MLKLLQSAVVPGGLRSLDVQFARFVHQTGHCQDPNLLLLAALTSFELGRGNVCLPLAAVPDLLHSLAPGLGEQLRPWFSGTPDPAAGGAVLSAGERLTPLVLELDRLYLQRYWRFECDVAGFLLQRSEPLEVDPNTLRRSLELLFGAGTAEPDWQRVAAAAAVNRRFSVISGGPGTGKTTTVIKLLALYIEQQLAVGARPRIRLAAPTGKAAARMAESISAARAGLNLADEVARLIPQDASTLHRLLGVRPGSRGFRHNTDNPLHLDLLIVDEASMVDLPMMARLLAALPDSARLILIGDRDQLASVEAGSVLGDICSWTGELRYGQAQADYLAQACRLDSAVLVAQDARPIADSLAQLRTSYRFGVNSGIGRLARAVNQGDGAQFEALWQGGFADIVWHGLDSAGYQTLIDRCVQGYRDYLQAIAARQPAAQVLAAFNRFQLLCALRNGPYGVAGLNERIEQALTAAGLIAPGASWYAGRPVIVTCNDRALDLFNGDIGITMENAEGELRVWFDQGGEVRALLPSRMPEHDTVYAMTVHKSQGSEFDQTLLLLPPEDAPVLTRELLYTGITRARKQFELYAPDYLLKRVIARRTQRASGLAGRLWG</sequence>
<keyword evidence="10 11" id="KW-0413">Isomerase</keyword>
<dbReference type="OrthoDB" id="9803432at2"/>
<dbReference type="PANTHER" id="PTHR43788:SF6">
    <property type="entry name" value="DNA HELICASE B"/>
    <property type="match status" value="1"/>
</dbReference>
<comment type="function">
    <text evidence="11">A helicase/nuclease that prepares dsDNA breaks (DSB) for recombinational DNA repair. Binds to DSBs and unwinds DNA via a highly rapid and processive ATP-dependent bidirectional helicase activity. Unwinds dsDNA until it encounters a Chi (crossover hotspot instigator) sequence from the 3' direction. Cuts ssDNA a few nucleotides 3' to the Chi site. The properties and activities of the enzyme are changed at Chi. The Chi-altered holoenzyme produces a long 3'-ssDNA overhang and facilitates RecA-binding to the ssDNA for homologous DNA recombination and repair. Holoenzyme degrades any linearized DNA that is unable to undergo homologous recombination. In the holoenzyme this subunit has ssDNA-dependent ATPase and 5'-3' helicase activity. When added to pre-assembled RecBC greatly stimulates nuclease activity and augments holoenzyme processivity. Negatively regulates the RecA-loading ability of RecBCD.</text>
</comment>
<dbReference type="GO" id="GO:0009338">
    <property type="term" value="C:exodeoxyribonuclease V complex"/>
    <property type="evidence" value="ECO:0007669"/>
    <property type="project" value="InterPro"/>
</dbReference>
<dbReference type="InterPro" id="IPR049550">
    <property type="entry name" value="RecD_N"/>
</dbReference>
<dbReference type="NCBIfam" id="NF008127">
    <property type="entry name" value="PRK10875.1"/>
    <property type="match status" value="1"/>
</dbReference>
<keyword evidence="8 11" id="KW-0238">DNA-binding</keyword>
<dbReference type="Gene3D" id="3.40.50.300">
    <property type="entry name" value="P-loop containing nucleotide triphosphate hydrolases"/>
    <property type="match status" value="3"/>
</dbReference>
<comment type="subunit">
    <text evidence="11">Heterotrimer of RecB, RecC and RecD. All subunits contribute to DNA-binding.</text>
</comment>
<feature type="binding site" evidence="11">
    <location>
        <begin position="172"/>
        <end position="179"/>
    </location>
    <ligand>
        <name>ATP</name>
        <dbReference type="ChEBI" id="CHEBI:30616"/>
    </ligand>
</feature>
<evidence type="ECO:0000256" key="10">
    <source>
        <dbReference type="ARBA" id="ARBA00023235"/>
    </source>
</evidence>
<feature type="domain" description="UvrD-like helicase C-terminal" evidence="12">
    <location>
        <begin position="534"/>
        <end position="577"/>
    </location>
</feature>